<evidence type="ECO:0000313" key="2">
    <source>
        <dbReference type="EMBL" id="MBW0505085.1"/>
    </source>
</evidence>
<dbReference type="EMBL" id="AVOT02018305">
    <property type="protein sequence ID" value="MBW0505085.1"/>
    <property type="molecule type" value="Genomic_DNA"/>
</dbReference>
<proteinExistence type="predicted"/>
<feature type="region of interest" description="Disordered" evidence="1">
    <location>
        <begin position="1"/>
        <end position="23"/>
    </location>
</feature>
<reference evidence="2" key="1">
    <citation type="submission" date="2021-03" db="EMBL/GenBank/DDBJ databases">
        <title>Draft genome sequence of rust myrtle Austropuccinia psidii MF-1, a brazilian biotype.</title>
        <authorList>
            <person name="Quecine M.C."/>
            <person name="Pachon D.M.R."/>
            <person name="Bonatelli M.L."/>
            <person name="Correr F.H."/>
            <person name="Franceschini L.M."/>
            <person name="Leite T.F."/>
            <person name="Margarido G.R.A."/>
            <person name="Almeida C.A."/>
            <person name="Ferrarezi J.A."/>
            <person name="Labate C.A."/>
        </authorList>
    </citation>
    <scope>NUCLEOTIDE SEQUENCE</scope>
    <source>
        <strain evidence="2">MF-1</strain>
    </source>
</reference>
<accession>A0A9Q3DQ58</accession>
<name>A0A9Q3DQ58_9BASI</name>
<protein>
    <submittedName>
        <fullName evidence="2">Uncharacterized protein</fullName>
    </submittedName>
</protein>
<dbReference type="Proteomes" id="UP000765509">
    <property type="component" value="Unassembled WGS sequence"/>
</dbReference>
<keyword evidence="3" id="KW-1185">Reference proteome</keyword>
<dbReference type="AlphaFoldDB" id="A0A9Q3DQ58"/>
<sequence>MSSSKPRKSHSGSAHDSDSESSIEYVQTQLPMNPNILLTTPISSSTNLSGINIDVGNLMPPTSRTWLIPNTSVTPIPLNPTHTQIHVSEGPGSTPEILSKANPQSKFPHKFLLNLCRNPVMSQEPFGQSKQPTLTITSGSQAHVGDEKQVDGGDEKDHWKMLFQVVFWREIQD</sequence>
<feature type="compositionally biased region" description="Basic residues" evidence="1">
    <location>
        <begin position="1"/>
        <end position="10"/>
    </location>
</feature>
<evidence type="ECO:0000256" key="1">
    <source>
        <dbReference type="SAM" id="MobiDB-lite"/>
    </source>
</evidence>
<organism evidence="2 3">
    <name type="scientific">Austropuccinia psidii MF-1</name>
    <dbReference type="NCBI Taxonomy" id="1389203"/>
    <lineage>
        <taxon>Eukaryota</taxon>
        <taxon>Fungi</taxon>
        <taxon>Dikarya</taxon>
        <taxon>Basidiomycota</taxon>
        <taxon>Pucciniomycotina</taxon>
        <taxon>Pucciniomycetes</taxon>
        <taxon>Pucciniales</taxon>
        <taxon>Sphaerophragmiaceae</taxon>
        <taxon>Austropuccinia</taxon>
    </lineage>
</organism>
<evidence type="ECO:0000313" key="3">
    <source>
        <dbReference type="Proteomes" id="UP000765509"/>
    </source>
</evidence>
<comment type="caution">
    <text evidence="2">The sequence shown here is derived from an EMBL/GenBank/DDBJ whole genome shotgun (WGS) entry which is preliminary data.</text>
</comment>
<gene>
    <name evidence="2" type="ORF">O181_044800</name>
</gene>